<dbReference type="Gene3D" id="3.40.50.2300">
    <property type="match status" value="1"/>
</dbReference>
<keyword evidence="9" id="KW-0732">Signal</keyword>
<evidence type="ECO:0000313" key="13">
    <source>
        <dbReference type="EMBL" id="KKB53947.1"/>
    </source>
</evidence>
<dbReference type="PROSITE" id="PS50109">
    <property type="entry name" value="HIS_KIN"/>
    <property type="match status" value="1"/>
</dbReference>
<dbReference type="InterPro" id="IPR011123">
    <property type="entry name" value="Y_Y_Y"/>
</dbReference>
<dbReference type="Pfam" id="PF00512">
    <property type="entry name" value="HisKA"/>
    <property type="match status" value="1"/>
</dbReference>
<evidence type="ECO:0000259" key="12">
    <source>
        <dbReference type="PROSITE" id="PS50110"/>
    </source>
</evidence>
<evidence type="ECO:0000256" key="6">
    <source>
        <dbReference type="ARBA" id="ARBA00023163"/>
    </source>
</evidence>
<dbReference type="GO" id="GO:0000155">
    <property type="term" value="F:phosphorelay sensor kinase activity"/>
    <property type="evidence" value="ECO:0007669"/>
    <property type="project" value="InterPro"/>
</dbReference>
<name>A0A0F5J957_9BACT</name>
<evidence type="ECO:0000256" key="1">
    <source>
        <dbReference type="ARBA" id="ARBA00000085"/>
    </source>
</evidence>
<dbReference type="SMART" id="SM00448">
    <property type="entry name" value="REC"/>
    <property type="match status" value="1"/>
</dbReference>
<dbReference type="InterPro" id="IPR011006">
    <property type="entry name" value="CheY-like_superfamily"/>
</dbReference>
<protein>
    <recommendedName>
        <fullName evidence="2">histidine kinase</fullName>
        <ecNumber evidence="2">2.7.13.3</ecNumber>
    </recommendedName>
</protein>
<dbReference type="InterPro" id="IPR015943">
    <property type="entry name" value="WD40/YVTN_repeat-like_dom_sf"/>
</dbReference>
<dbReference type="InterPro" id="IPR036097">
    <property type="entry name" value="HisK_dim/P_sf"/>
</dbReference>
<dbReference type="Proteomes" id="UP000033035">
    <property type="component" value="Unassembled WGS sequence"/>
</dbReference>
<dbReference type="Pfam" id="PF02518">
    <property type="entry name" value="HATPase_c"/>
    <property type="match status" value="1"/>
</dbReference>
<organism evidence="13 14">
    <name type="scientific">Parabacteroides gordonii MS-1 = DSM 23371</name>
    <dbReference type="NCBI Taxonomy" id="1203610"/>
    <lineage>
        <taxon>Bacteria</taxon>
        <taxon>Pseudomonadati</taxon>
        <taxon>Bacteroidota</taxon>
        <taxon>Bacteroidia</taxon>
        <taxon>Bacteroidales</taxon>
        <taxon>Tannerellaceae</taxon>
        <taxon>Parabacteroides</taxon>
    </lineage>
</organism>
<dbReference type="PATRIC" id="fig|1203610.3.peg.3595"/>
<dbReference type="Pfam" id="PF00072">
    <property type="entry name" value="Response_reg"/>
    <property type="match status" value="1"/>
</dbReference>
<dbReference type="Gene3D" id="2.60.40.10">
    <property type="entry name" value="Immunoglobulins"/>
    <property type="match status" value="1"/>
</dbReference>
<dbReference type="Pfam" id="PF07494">
    <property type="entry name" value="Reg_prop"/>
    <property type="match status" value="2"/>
</dbReference>
<dbReference type="GO" id="GO:0043565">
    <property type="term" value="F:sequence-specific DNA binding"/>
    <property type="evidence" value="ECO:0007669"/>
    <property type="project" value="InterPro"/>
</dbReference>
<dbReference type="STRING" id="1203610.HMPREF1536_03528"/>
<proteinExistence type="predicted"/>
<dbReference type="PROSITE" id="PS00041">
    <property type="entry name" value="HTH_ARAC_FAMILY_1"/>
    <property type="match status" value="1"/>
</dbReference>
<dbReference type="SMART" id="SM00342">
    <property type="entry name" value="HTH_ARAC"/>
    <property type="match status" value="1"/>
</dbReference>
<feature type="domain" description="Histidine kinase" evidence="11">
    <location>
        <begin position="881"/>
        <end position="1111"/>
    </location>
</feature>
<dbReference type="PRINTS" id="PR00344">
    <property type="entry name" value="BCTRLSENSOR"/>
</dbReference>
<feature type="modified residue" description="4-aspartylphosphate" evidence="7">
    <location>
        <position position="1200"/>
    </location>
</feature>
<keyword evidence="8" id="KW-0175">Coiled coil</keyword>
<dbReference type="InterPro" id="IPR013783">
    <property type="entry name" value="Ig-like_fold"/>
</dbReference>
<gene>
    <name evidence="13" type="ORF">HMPREF1536_03528</name>
</gene>
<evidence type="ECO:0000256" key="8">
    <source>
        <dbReference type="SAM" id="Coils"/>
    </source>
</evidence>
<dbReference type="PROSITE" id="PS01124">
    <property type="entry name" value="HTH_ARAC_FAMILY_2"/>
    <property type="match status" value="1"/>
</dbReference>
<dbReference type="InterPro" id="IPR003661">
    <property type="entry name" value="HisK_dim/P_dom"/>
</dbReference>
<accession>A0A0F5J957</accession>
<evidence type="ECO:0000256" key="9">
    <source>
        <dbReference type="SAM" id="SignalP"/>
    </source>
</evidence>
<comment type="caution">
    <text evidence="13">The sequence shown here is derived from an EMBL/GenBank/DDBJ whole genome shotgun (WGS) entry which is preliminary data.</text>
</comment>
<dbReference type="EC" id="2.7.13.3" evidence="2"/>
<dbReference type="GO" id="GO:0003700">
    <property type="term" value="F:DNA-binding transcription factor activity"/>
    <property type="evidence" value="ECO:0007669"/>
    <property type="project" value="InterPro"/>
</dbReference>
<dbReference type="HOGENOM" id="CLU_000445_28_1_10"/>
<dbReference type="InterPro" id="IPR011110">
    <property type="entry name" value="Reg_prop"/>
</dbReference>
<evidence type="ECO:0000256" key="5">
    <source>
        <dbReference type="ARBA" id="ARBA00023125"/>
    </source>
</evidence>
<evidence type="ECO:0000259" key="10">
    <source>
        <dbReference type="PROSITE" id="PS01124"/>
    </source>
</evidence>
<dbReference type="SMART" id="SM00388">
    <property type="entry name" value="HisKA"/>
    <property type="match status" value="1"/>
</dbReference>
<comment type="catalytic activity">
    <reaction evidence="1">
        <text>ATP + protein L-histidine = ADP + protein N-phospho-L-histidine.</text>
        <dbReference type="EC" id="2.7.13.3"/>
    </reaction>
</comment>
<dbReference type="InterPro" id="IPR004358">
    <property type="entry name" value="Sig_transdc_His_kin-like_C"/>
</dbReference>
<dbReference type="SUPFAM" id="SSF52172">
    <property type="entry name" value="CheY-like"/>
    <property type="match status" value="1"/>
</dbReference>
<dbReference type="Pfam" id="PF07495">
    <property type="entry name" value="Y_Y_Y"/>
    <property type="match status" value="1"/>
</dbReference>
<reference evidence="13 14" key="1">
    <citation type="submission" date="2013-04" db="EMBL/GenBank/DDBJ databases">
        <title>The Genome Sequence of Parabacteroides gordonii DSM 23371.</title>
        <authorList>
            <consortium name="The Broad Institute Genomics Platform"/>
            <person name="Earl A."/>
            <person name="Ward D."/>
            <person name="Feldgarden M."/>
            <person name="Gevers D."/>
            <person name="Martens E."/>
            <person name="Sakamoto M."/>
            <person name="Benno Y."/>
            <person name="Suzuki N."/>
            <person name="Matsunaga N."/>
            <person name="Koshihara K."/>
            <person name="Seki M."/>
            <person name="Komiya H."/>
            <person name="Walker B."/>
            <person name="Young S."/>
            <person name="Zeng Q."/>
            <person name="Gargeya S."/>
            <person name="Fitzgerald M."/>
            <person name="Haas B."/>
            <person name="Abouelleil A."/>
            <person name="Allen A.W."/>
            <person name="Alvarado L."/>
            <person name="Arachchi H.M."/>
            <person name="Berlin A.M."/>
            <person name="Chapman S.B."/>
            <person name="Gainer-Dewar J."/>
            <person name="Goldberg J."/>
            <person name="Griggs A."/>
            <person name="Gujja S."/>
            <person name="Hansen M."/>
            <person name="Howarth C."/>
            <person name="Imamovic A."/>
            <person name="Ireland A."/>
            <person name="Larimer J."/>
            <person name="McCowan C."/>
            <person name="Murphy C."/>
            <person name="Pearson M."/>
            <person name="Poon T.W."/>
            <person name="Priest M."/>
            <person name="Roberts A."/>
            <person name="Saif S."/>
            <person name="Shea T."/>
            <person name="Sisk P."/>
            <person name="Sykes S."/>
            <person name="Wortman J."/>
            <person name="Nusbaum C."/>
            <person name="Birren B."/>
        </authorList>
    </citation>
    <scope>NUCLEOTIDE SEQUENCE [LARGE SCALE GENOMIC DNA]</scope>
    <source>
        <strain evidence="13 14">MS-1</strain>
    </source>
</reference>
<feature type="domain" description="Response regulatory" evidence="12">
    <location>
        <begin position="1152"/>
        <end position="1267"/>
    </location>
</feature>
<dbReference type="SUPFAM" id="SSF55874">
    <property type="entry name" value="ATPase domain of HSP90 chaperone/DNA topoisomerase II/histidine kinase"/>
    <property type="match status" value="1"/>
</dbReference>
<evidence type="ECO:0000256" key="3">
    <source>
        <dbReference type="ARBA" id="ARBA00022553"/>
    </source>
</evidence>
<dbReference type="InterPro" id="IPR001789">
    <property type="entry name" value="Sig_transdc_resp-reg_receiver"/>
</dbReference>
<dbReference type="Gene3D" id="3.30.565.10">
    <property type="entry name" value="Histidine kinase-like ATPase, C-terminal domain"/>
    <property type="match status" value="1"/>
</dbReference>
<dbReference type="CDD" id="cd16922">
    <property type="entry name" value="HATPase_EvgS-ArcB-TorS-like"/>
    <property type="match status" value="1"/>
</dbReference>
<keyword evidence="6" id="KW-0804">Transcription</keyword>
<keyword evidence="5" id="KW-0238">DNA-binding</keyword>
<evidence type="ECO:0000256" key="2">
    <source>
        <dbReference type="ARBA" id="ARBA00012438"/>
    </source>
</evidence>
<dbReference type="InterPro" id="IPR036890">
    <property type="entry name" value="HATPase_C_sf"/>
</dbReference>
<dbReference type="Gene3D" id="1.10.10.60">
    <property type="entry name" value="Homeodomain-like"/>
    <property type="match status" value="1"/>
</dbReference>
<keyword evidence="4" id="KW-0805">Transcription regulation</keyword>
<dbReference type="InterPro" id="IPR005467">
    <property type="entry name" value="His_kinase_dom"/>
</dbReference>
<dbReference type="CDD" id="cd17574">
    <property type="entry name" value="REC_OmpR"/>
    <property type="match status" value="1"/>
</dbReference>
<dbReference type="SMART" id="SM00387">
    <property type="entry name" value="HATPase_c"/>
    <property type="match status" value="1"/>
</dbReference>
<dbReference type="SUPFAM" id="SSF63829">
    <property type="entry name" value="Calcium-dependent phosphotriesterase"/>
    <property type="match status" value="3"/>
</dbReference>
<dbReference type="CDD" id="cd00082">
    <property type="entry name" value="HisKA"/>
    <property type="match status" value="1"/>
</dbReference>
<dbReference type="PANTHER" id="PTHR43547:SF2">
    <property type="entry name" value="HYBRID SIGNAL TRANSDUCTION HISTIDINE KINASE C"/>
    <property type="match status" value="1"/>
</dbReference>
<sequence>MNHFNIQKNTCLLLFLFSILSLTGHAGLNPESYNFTYITADEGLAQNTVDYIYKDSRGYMWFATWNGLNRFDGYDFIRYDAQSGKNALNSLFVRTLVEDNRQHLWVGTEEGVNIIDLTSGEVRNFDHSRQASHPIFSAVINAFLKDRQGRIWVGFNKGLAIASLNERNDLAEIELIQEGEDANVNALCMDEEGTVWVGYADGQVCTVKNLSGNTFSLTPVMQPFGEVLSFCPDGDELWIGGGTGLMRYNRRSGESRLYTNDPKDNHSLIQNYVKDIVLDEEGNLIVATYKGLSIYNKQTDNFLQIASAPSSSDHLNSNFINSLYVEPTGILWIGTEKGGVNKMIRKEVMFDLYRHDTKQPASLSANPVNAIYEDSRGVLWIGTVEGGLNKRNADKKTFTHFVHQPGNPSTLSHDAVCFIAEGDGYLWVATWGGGINRMKLDREGMFEHNTSFVKEGTFASDFISWMAYDRVQKGMWVASSKGLDFYDEATGSVKHVLNTSEQDEQNRQITSVSGIYLDSSRRLWVGTELGLHCIDLNRSDVRLGRIISERCRVLSPERKLSRREKINCIFESADKTIWLGTYGNGLFRLTGREDNQYMFKNYGTESGLSDNVIYAMEEDDTGNLWLSTNRGVTSFCPQTERATAYYTTDGLPSNQFYWAASEHTSDGKLLFGNVEGAVMFDPVIRKSDTTELKVTIIGGRLYNEPVNPRVLSGKWNLREQDKSISIEFATLYYVSPEKIRYAYRLEGFDADWVEVESNRRFASYTNLPAGNYTFRVKCTNPDGEWSDHITELNIQVTPPFYKEKWFLVSVLVIVVLLIYYYNEMRITNLRRQKELLEKKVEERTRKIEVQKDEILTQKKELEESDRQLQQATQDKINFFTNITHEFRTPLTLILGPIEQALTLSQNPKVIDQLTLVRKNSKFLLSLVNQLMDFRKADAGSMKVNKVPGNFMEFIESIILPFKALSQSRNIRIDEGYRITQPCFSFDPDLIRKVLINLLSNAVKFTPDNGYIRLSAALLSSKAADKRQTICKYLYISVGDTGIGIPDDVKALIFERFYQADNQTTYPVYGQSGTGIGLYLCKQIVELLGGSISVKDNPLGGTTFRLLLPLTAEDMDVEINSEYYVSPEVYDRSTEIEEEYEEVHEPVDQDKPLLLMAEDNPDMRAFIKSILEDKFTIVEASNGESALKKTLKFLPDFIISDIMMPVMDGLEFCKKVKNNFTTSHIPVLLLTAKTSTDVRIEGYKVGADGYIAKPFDAELLVARINNMLESKNRLHKAFGSSLDVKTLDIREESQDRKFLDKLMEVIEENYRDATFDVAELIEKMHMSKSLLHKKLQSLVGQSAVKVIRSYRLTKAKELMESAEKAPVSVSEIAYEVGFNDPKYFTRCFTKHYGMSPSEFLSS</sequence>
<feature type="domain" description="HTH araC/xylS-type" evidence="10">
    <location>
        <begin position="1299"/>
        <end position="1401"/>
    </location>
</feature>
<evidence type="ECO:0000259" key="11">
    <source>
        <dbReference type="PROSITE" id="PS50109"/>
    </source>
</evidence>
<feature type="signal peptide" evidence="9">
    <location>
        <begin position="1"/>
        <end position="26"/>
    </location>
</feature>
<dbReference type="EMBL" id="AQHW01000017">
    <property type="protein sequence ID" value="KKB53947.1"/>
    <property type="molecule type" value="Genomic_DNA"/>
</dbReference>
<evidence type="ECO:0000313" key="14">
    <source>
        <dbReference type="Proteomes" id="UP000033035"/>
    </source>
</evidence>
<dbReference type="InterPro" id="IPR018060">
    <property type="entry name" value="HTH_AraC"/>
</dbReference>
<keyword evidence="14" id="KW-1185">Reference proteome</keyword>
<evidence type="ECO:0000256" key="4">
    <source>
        <dbReference type="ARBA" id="ARBA00023015"/>
    </source>
</evidence>
<dbReference type="InterPro" id="IPR013658">
    <property type="entry name" value="SGL"/>
</dbReference>
<keyword evidence="3 7" id="KW-0597">Phosphoprotein</keyword>
<dbReference type="SUPFAM" id="SSF47384">
    <property type="entry name" value="Homodimeric domain of signal transducing histidine kinase"/>
    <property type="match status" value="1"/>
</dbReference>
<dbReference type="PANTHER" id="PTHR43547">
    <property type="entry name" value="TWO-COMPONENT HISTIDINE KINASE"/>
    <property type="match status" value="1"/>
</dbReference>
<dbReference type="Gene3D" id="2.130.10.10">
    <property type="entry name" value="YVTN repeat-like/Quinoprotein amine dehydrogenase"/>
    <property type="match status" value="2"/>
</dbReference>
<feature type="chain" id="PRO_5002489858" description="histidine kinase" evidence="9">
    <location>
        <begin position="27"/>
        <end position="1401"/>
    </location>
</feature>
<dbReference type="PROSITE" id="PS50110">
    <property type="entry name" value="RESPONSE_REGULATORY"/>
    <property type="match status" value="1"/>
</dbReference>
<dbReference type="InterPro" id="IPR009057">
    <property type="entry name" value="Homeodomain-like_sf"/>
</dbReference>
<dbReference type="InterPro" id="IPR018062">
    <property type="entry name" value="HTH_AraC-typ_CS"/>
</dbReference>
<dbReference type="Pfam" id="PF12833">
    <property type="entry name" value="HTH_18"/>
    <property type="match status" value="1"/>
</dbReference>
<dbReference type="Pfam" id="PF08450">
    <property type="entry name" value="SGL"/>
    <property type="match status" value="1"/>
</dbReference>
<dbReference type="InterPro" id="IPR003594">
    <property type="entry name" value="HATPase_dom"/>
</dbReference>
<feature type="coiled-coil region" evidence="8">
    <location>
        <begin position="826"/>
        <end position="874"/>
    </location>
</feature>
<dbReference type="SUPFAM" id="SSF46689">
    <property type="entry name" value="Homeodomain-like"/>
    <property type="match status" value="1"/>
</dbReference>
<dbReference type="FunFam" id="1.10.287.130:FF:000045">
    <property type="entry name" value="Two-component system sensor histidine kinase/response regulator"/>
    <property type="match status" value="1"/>
</dbReference>
<evidence type="ECO:0000256" key="7">
    <source>
        <dbReference type="PROSITE-ProRule" id="PRU00169"/>
    </source>
</evidence>
<dbReference type="Gene3D" id="1.10.287.130">
    <property type="match status" value="1"/>
</dbReference>
<dbReference type="RefSeq" id="WP_167331493.1">
    <property type="nucleotide sequence ID" value="NZ_AUAE01000010.1"/>
</dbReference>